<proteinExistence type="predicted"/>
<comment type="caution">
    <text evidence="1">The sequence shown here is derived from an EMBL/GenBank/DDBJ whole genome shotgun (WGS) entry which is preliminary data.</text>
</comment>
<reference evidence="1 2" key="1">
    <citation type="journal article" date="2016" name="Nat. Commun.">
        <title>Thousands of microbial genomes shed light on interconnected biogeochemical processes in an aquifer system.</title>
        <authorList>
            <person name="Anantharaman K."/>
            <person name="Brown C.T."/>
            <person name="Hug L.A."/>
            <person name="Sharon I."/>
            <person name="Castelle C.J."/>
            <person name="Probst A.J."/>
            <person name="Thomas B.C."/>
            <person name="Singh A."/>
            <person name="Wilkins M.J."/>
            <person name="Karaoz U."/>
            <person name="Brodie E.L."/>
            <person name="Williams K.H."/>
            <person name="Hubbard S.S."/>
            <person name="Banfield J.F."/>
        </authorList>
    </citation>
    <scope>NUCLEOTIDE SEQUENCE [LARGE SCALE GENOMIC DNA]</scope>
</reference>
<evidence type="ECO:0000313" key="2">
    <source>
        <dbReference type="Proteomes" id="UP000177117"/>
    </source>
</evidence>
<sequence>MYKFLLGTLSKKEVGVLKEELAERFQSSETNSALERRLHEAFSVDRATRDYLNQSFDEWEKNLKGRKSVD</sequence>
<organism evidence="1 2">
    <name type="scientific">Candidatus Yanofskybacteria bacterium RIFCSPHIGHO2_01_FULL_41_53</name>
    <dbReference type="NCBI Taxonomy" id="1802663"/>
    <lineage>
        <taxon>Bacteria</taxon>
        <taxon>Candidatus Yanofskyibacteriota</taxon>
    </lineage>
</organism>
<evidence type="ECO:0000313" key="1">
    <source>
        <dbReference type="EMBL" id="OGN01522.1"/>
    </source>
</evidence>
<accession>A0A1F8EL04</accession>
<dbReference type="AlphaFoldDB" id="A0A1F8EL04"/>
<gene>
    <name evidence="1" type="ORF">A2650_02750</name>
</gene>
<dbReference type="Proteomes" id="UP000177117">
    <property type="component" value="Unassembled WGS sequence"/>
</dbReference>
<name>A0A1F8EL04_9BACT</name>
<dbReference type="EMBL" id="MGJD01000004">
    <property type="protein sequence ID" value="OGN01522.1"/>
    <property type="molecule type" value="Genomic_DNA"/>
</dbReference>
<protein>
    <submittedName>
        <fullName evidence="1">Uncharacterized protein</fullName>
    </submittedName>
</protein>